<dbReference type="GO" id="GO:0006508">
    <property type="term" value="P:proteolysis"/>
    <property type="evidence" value="ECO:0007669"/>
    <property type="project" value="InterPro"/>
</dbReference>
<dbReference type="PROSITE" id="PS50106">
    <property type="entry name" value="PDZ"/>
    <property type="match status" value="1"/>
</dbReference>
<feature type="signal peptide" evidence="2">
    <location>
        <begin position="1"/>
        <end position="21"/>
    </location>
</feature>
<dbReference type="AlphaFoldDB" id="A0A2A4I1P7"/>
<evidence type="ECO:0008006" key="7">
    <source>
        <dbReference type="Google" id="ProtNLM"/>
    </source>
</evidence>
<dbReference type="PROSITE" id="PS50175">
    <property type="entry name" value="ASP_PROT_RETROV"/>
    <property type="match status" value="1"/>
</dbReference>
<keyword evidence="2" id="KW-0732">Signal</keyword>
<dbReference type="Gene3D" id="2.30.42.10">
    <property type="match status" value="1"/>
</dbReference>
<dbReference type="Gene3D" id="2.40.70.10">
    <property type="entry name" value="Acid Proteases"/>
    <property type="match status" value="2"/>
</dbReference>
<dbReference type="InterPro" id="IPR001995">
    <property type="entry name" value="Peptidase_A2_cat"/>
</dbReference>
<evidence type="ECO:0000256" key="1">
    <source>
        <dbReference type="ARBA" id="ARBA00022801"/>
    </source>
</evidence>
<dbReference type="InterPro" id="IPR001478">
    <property type="entry name" value="PDZ"/>
</dbReference>
<dbReference type="SUPFAM" id="SSF50630">
    <property type="entry name" value="Acid proteases"/>
    <property type="match status" value="1"/>
</dbReference>
<name>A0A2A4I1P7_9SPHN</name>
<feature type="chain" id="PRO_5013082263" description="Peptidase A2 domain-containing protein" evidence="2">
    <location>
        <begin position="22"/>
        <end position="392"/>
    </location>
</feature>
<dbReference type="PROSITE" id="PS00141">
    <property type="entry name" value="ASP_PROTEASE"/>
    <property type="match status" value="1"/>
</dbReference>
<accession>A0A2A4I1P7</accession>
<dbReference type="EMBL" id="NWVD01000002">
    <property type="protein sequence ID" value="PCG09855.1"/>
    <property type="molecule type" value="Genomic_DNA"/>
</dbReference>
<dbReference type="SUPFAM" id="SSF50156">
    <property type="entry name" value="PDZ domain-like"/>
    <property type="match status" value="1"/>
</dbReference>
<evidence type="ECO:0000259" key="4">
    <source>
        <dbReference type="PROSITE" id="PS50175"/>
    </source>
</evidence>
<dbReference type="Proteomes" id="UP000218784">
    <property type="component" value="Unassembled WGS sequence"/>
</dbReference>
<organism evidence="5 6">
    <name type="scientific">Sphingomonas ginsenosidimutans</name>
    <dbReference type="NCBI Taxonomy" id="862134"/>
    <lineage>
        <taxon>Bacteria</taxon>
        <taxon>Pseudomonadati</taxon>
        <taxon>Pseudomonadota</taxon>
        <taxon>Alphaproteobacteria</taxon>
        <taxon>Sphingomonadales</taxon>
        <taxon>Sphingomonadaceae</taxon>
        <taxon>Sphingomonas</taxon>
    </lineage>
</organism>
<comment type="caution">
    <text evidence="5">The sequence shown here is derived from an EMBL/GenBank/DDBJ whole genome shotgun (WGS) entry which is preliminary data.</text>
</comment>
<dbReference type="InterPro" id="IPR001969">
    <property type="entry name" value="Aspartic_peptidase_AS"/>
</dbReference>
<reference evidence="5 6" key="1">
    <citation type="submission" date="2017-09" db="EMBL/GenBank/DDBJ databases">
        <title>Sphingomonas ginsenosidimutans KACC 14949, whole genome shotgun sequence.</title>
        <authorList>
            <person name="Feng G."/>
            <person name="Zhu H."/>
        </authorList>
    </citation>
    <scope>NUCLEOTIDE SEQUENCE [LARGE SCALE GENOMIC DNA]</scope>
    <source>
        <strain evidence="5 6">KACC 14949</strain>
    </source>
</reference>
<proteinExistence type="predicted"/>
<feature type="domain" description="PDZ" evidence="3">
    <location>
        <begin position="309"/>
        <end position="353"/>
    </location>
</feature>
<keyword evidence="6" id="KW-1185">Reference proteome</keyword>
<sequence>MLLPLLLAAAATSLATAPSRAPVDTLAPNEESHWVPFDLTAGNQIRFTMTLGGRRVTAILDTGVSMSVLSRAYATANDLRVTEEGRADVIGGTLTVGKTPITTLTLGGLTRRGGALLIADLPAAATGGGHDGAAAVDLLVGRDLTAPYALDIDYQARRFRLLKSGRMPFAAPSAPLSIAPDRQLYVTTAALAGRPLRPMVVDTGDGAAVTVAAPAWAAAGGPPGATTTISYGLAGPVVSDVAIVPMLTIGQVAARDVEVRIEGAGGFSETIGTAGRIGSGFLQRYRVLLDPGARHMLLRAESAARTPDRSTSGLLLGLAGNRLKVLHVMRGGPAAAAGWREGDTICAVDGIAVTPGYIGTPMARWPTGTPGRAVQLAMCDGTKRTLTLRRFY</sequence>
<evidence type="ECO:0000313" key="6">
    <source>
        <dbReference type="Proteomes" id="UP000218784"/>
    </source>
</evidence>
<gene>
    <name evidence="5" type="ORF">COA17_06385</name>
</gene>
<dbReference type="InterPro" id="IPR021109">
    <property type="entry name" value="Peptidase_aspartic_dom_sf"/>
</dbReference>
<protein>
    <recommendedName>
        <fullName evidence="7">Peptidase A2 domain-containing protein</fullName>
    </recommendedName>
</protein>
<evidence type="ECO:0000259" key="3">
    <source>
        <dbReference type="PROSITE" id="PS50106"/>
    </source>
</evidence>
<dbReference type="InterPro" id="IPR036034">
    <property type="entry name" value="PDZ_sf"/>
</dbReference>
<dbReference type="Pfam" id="PF13650">
    <property type="entry name" value="Asp_protease_2"/>
    <property type="match status" value="1"/>
</dbReference>
<feature type="domain" description="Peptidase A2" evidence="4">
    <location>
        <begin position="56"/>
        <end position="144"/>
    </location>
</feature>
<dbReference type="GO" id="GO:0004190">
    <property type="term" value="F:aspartic-type endopeptidase activity"/>
    <property type="evidence" value="ECO:0007669"/>
    <property type="project" value="InterPro"/>
</dbReference>
<evidence type="ECO:0000313" key="5">
    <source>
        <dbReference type="EMBL" id="PCG09855.1"/>
    </source>
</evidence>
<keyword evidence="1" id="KW-0378">Hydrolase</keyword>
<evidence type="ECO:0000256" key="2">
    <source>
        <dbReference type="SAM" id="SignalP"/>
    </source>
</evidence>